<reference evidence="1" key="1">
    <citation type="submission" date="2018-02" db="EMBL/GenBank/DDBJ databases">
        <title>Rhizophora mucronata_Transcriptome.</title>
        <authorList>
            <person name="Meera S.P."/>
            <person name="Sreeshan A."/>
            <person name="Augustine A."/>
        </authorList>
    </citation>
    <scope>NUCLEOTIDE SEQUENCE</scope>
    <source>
        <tissue evidence="1">Leaf</tissue>
    </source>
</reference>
<evidence type="ECO:0000313" key="1">
    <source>
        <dbReference type="EMBL" id="MBX46380.1"/>
    </source>
</evidence>
<accession>A0A2P2NVB1</accession>
<protein>
    <submittedName>
        <fullName evidence="1">Uncharacterized protein</fullName>
    </submittedName>
</protein>
<organism evidence="1">
    <name type="scientific">Rhizophora mucronata</name>
    <name type="common">Asiatic mangrove</name>
    <dbReference type="NCBI Taxonomy" id="61149"/>
    <lineage>
        <taxon>Eukaryota</taxon>
        <taxon>Viridiplantae</taxon>
        <taxon>Streptophyta</taxon>
        <taxon>Embryophyta</taxon>
        <taxon>Tracheophyta</taxon>
        <taxon>Spermatophyta</taxon>
        <taxon>Magnoliopsida</taxon>
        <taxon>eudicotyledons</taxon>
        <taxon>Gunneridae</taxon>
        <taxon>Pentapetalae</taxon>
        <taxon>rosids</taxon>
        <taxon>fabids</taxon>
        <taxon>Malpighiales</taxon>
        <taxon>Rhizophoraceae</taxon>
        <taxon>Rhizophora</taxon>
    </lineage>
</organism>
<proteinExistence type="predicted"/>
<dbReference type="EMBL" id="GGEC01065896">
    <property type="protein sequence ID" value="MBX46380.1"/>
    <property type="molecule type" value="Transcribed_RNA"/>
</dbReference>
<name>A0A2P2NVB1_RHIMU</name>
<sequence length="48" mass="5496">MIVAFKKHFLQNFKANGVIVNGQDAQNIWELLSLNKTTHSALYIHNDL</sequence>
<dbReference type="AlphaFoldDB" id="A0A2P2NVB1"/>